<reference evidence="3" key="2">
    <citation type="submission" date="2023-01" db="EMBL/GenBank/DDBJ databases">
        <authorList>
            <person name="Uljanovas D."/>
        </authorList>
    </citation>
    <scope>NUCLEOTIDE SEQUENCE</scope>
    <source>
        <strain evidence="3">H19</strain>
    </source>
</reference>
<accession>A0AAP4Q0L2</accession>
<dbReference type="SMART" id="SM00530">
    <property type="entry name" value="HTH_XRE"/>
    <property type="match status" value="1"/>
</dbReference>
<feature type="domain" description="HTH cro/C1-type" evidence="2">
    <location>
        <begin position="6"/>
        <end position="60"/>
    </location>
</feature>
<dbReference type="GO" id="GO:0003677">
    <property type="term" value="F:DNA binding"/>
    <property type="evidence" value="ECO:0007669"/>
    <property type="project" value="InterPro"/>
</dbReference>
<proteinExistence type="inferred from homology"/>
<dbReference type="Proteomes" id="UP001171508">
    <property type="component" value="Unassembled WGS sequence"/>
</dbReference>
<evidence type="ECO:0000313" key="4">
    <source>
        <dbReference type="Proteomes" id="UP001171508"/>
    </source>
</evidence>
<dbReference type="PROSITE" id="PS50943">
    <property type="entry name" value="HTH_CROC1"/>
    <property type="match status" value="1"/>
</dbReference>
<dbReference type="Gene3D" id="1.10.10.2910">
    <property type="match status" value="1"/>
</dbReference>
<dbReference type="EMBL" id="JAQJJM010000041">
    <property type="protein sequence ID" value="MDN5133337.1"/>
    <property type="molecule type" value="Genomic_DNA"/>
</dbReference>
<gene>
    <name evidence="3" type="ORF">PJV92_11465</name>
</gene>
<dbReference type="InterPro" id="IPR052345">
    <property type="entry name" value="Rad_response_metalloprotease"/>
</dbReference>
<evidence type="ECO:0000259" key="2">
    <source>
        <dbReference type="PROSITE" id="PS50943"/>
    </source>
</evidence>
<dbReference type="AlphaFoldDB" id="A0AAP4Q0L2"/>
<name>A0AAP4Q0L2_9BACT</name>
<comment type="caution">
    <text evidence="3">The sequence shown here is derived from an EMBL/GenBank/DDBJ whole genome shotgun (WGS) entry which is preliminary data.</text>
</comment>
<dbReference type="RefSeq" id="WP_175531535.1">
    <property type="nucleotide sequence ID" value="NZ_JABWGL010000038.1"/>
</dbReference>
<dbReference type="SUPFAM" id="SSF47413">
    <property type="entry name" value="lambda repressor-like DNA-binding domains"/>
    <property type="match status" value="1"/>
</dbReference>
<protein>
    <submittedName>
        <fullName evidence="3">XRE family transcriptional regulator</fullName>
    </submittedName>
</protein>
<organism evidence="3 4">
    <name type="scientific">Aliarcobacter butzleri</name>
    <dbReference type="NCBI Taxonomy" id="28197"/>
    <lineage>
        <taxon>Bacteria</taxon>
        <taxon>Pseudomonadati</taxon>
        <taxon>Campylobacterota</taxon>
        <taxon>Epsilonproteobacteria</taxon>
        <taxon>Campylobacterales</taxon>
        <taxon>Arcobacteraceae</taxon>
        <taxon>Aliarcobacter</taxon>
    </lineage>
</organism>
<comment type="similarity">
    <text evidence="1">Belongs to the short-chain fatty acyl-CoA assimilation regulator (ScfR) family.</text>
</comment>
<dbReference type="Pfam" id="PF01381">
    <property type="entry name" value="HTH_3"/>
    <property type="match status" value="1"/>
</dbReference>
<reference evidence="3" key="1">
    <citation type="journal article" date="2023" name="Microorganisms">
        <title>Genomic Characterization of Arcobacter butzleri Strains Isolated from Various Sources in Lithuania.</title>
        <authorList>
            <person name="Uljanovas D."/>
            <person name="Golz G."/>
            <person name="Fleischmann S."/>
            <person name="Kudirkiene E."/>
            <person name="Kasetiene N."/>
            <person name="Grineviciene A."/>
            <person name="Tamuleviciene E."/>
            <person name="Aksomaitiene J."/>
            <person name="Alter T."/>
            <person name="Malakauskas M."/>
        </authorList>
    </citation>
    <scope>NUCLEOTIDE SEQUENCE</scope>
    <source>
        <strain evidence="3">H19</strain>
    </source>
</reference>
<evidence type="ECO:0000256" key="1">
    <source>
        <dbReference type="ARBA" id="ARBA00007227"/>
    </source>
</evidence>
<evidence type="ECO:0000313" key="3">
    <source>
        <dbReference type="EMBL" id="MDN5133337.1"/>
    </source>
</evidence>
<dbReference type="InterPro" id="IPR010982">
    <property type="entry name" value="Lambda_DNA-bd_dom_sf"/>
</dbReference>
<sequence>MVGERLKRARNNMKLSLRDLAEKVNLSQTTISKYEKGISKPNSTILIKLAKILNVNENYFFKEETIELKNKEYRKRETSSIQLASIESKILNQIENRFFIESLFPQKDITNFQIPDVKFPEIKYLKDIPEISKRIREVWKINDEPISDLCELLESKGIKVFMINEPKESSFDGMTAIVNGYHIIVLSSDWPGDRQRFTLSHELGHLILKNKLPTSLKEKEEKACDYFAGSFLLPSTPLKKKLGDKRRSLEIAELSLLKKEFGVSMQAVFIRAAQEGIISYQTSKSIWDYFEKQNWTKQEPGEQYPSEKIYIYDQLVMRALSEGFIENSKAAELLGLNMRTFNRFRKGF</sequence>
<dbReference type="InterPro" id="IPR010359">
    <property type="entry name" value="IrrE_HExxH"/>
</dbReference>
<dbReference type="CDD" id="cd00093">
    <property type="entry name" value="HTH_XRE"/>
    <property type="match status" value="1"/>
</dbReference>
<dbReference type="Pfam" id="PF06114">
    <property type="entry name" value="Peptidase_M78"/>
    <property type="match status" value="1"/>
</dbReference>
<dbReference type="PANTHER" id="PTHR43236">
    <property type="entry name" value="ANTITOXIN HIGA1"/>
    <property type="match status" value="1"/>
</dbReference>
<dbReference type="PANTHER" id="PTHR43236:SF1">
    <property type="entry name" value="BLL7220 PROTEIN"/>
    <property type="match status" value="1"/>
</dbReference>
<dbReference type="InterPro" id="IPR001387">
    <property type="entry name" value="Cro/C1-type_HTH"/>
</dbReference>
<dbReference type="Gene3D" id="1.10.260.40">
    <property type="entry name" value="lambda repressor-like DNA-binding domains"/>
    <property type="match status" value="1"/>
</dbReference>